<name>A0AAE3G1F3_9EURY</name>
<gene>
    <name evidence="2" type="ORF">AArcSt2_14570</name>
</gene>
<dbReference type="GO" id="GO:0008483">
    <property type="term" value="F:transaminase activity"/>
    <property type="evidence" value="ECO:0007669"/>
    <property type="project" value="UniProtKB-KW"/>
</dbReference>
<dbReference type="InterPro" id="IPR015422">
    <property type="entry name" value="PyrdxlP-dep_Trfase_small"/>
</dbReference>
<dbReference type="PANTHER" id="PTHR30244:SF34">
    <property type="entry name" value="DTDP-4-AMINO-4,6-DIDEOXYGALACTOSE TRANSAMINASE"/>
    <property type="match status" value="1"/>
</dbReference>
<keyword evidence="2" id="KW-0808">Transferase</keyword>
<sequence length="388" mass="42610">MYYTSMPQFQLRWLRFRSPGYPEWLFDDAWTPAGKRRVFSRSIVGLHQFLTEAYSDLTEESTQSAPVLYVPSFIPGGVVWAALAAGFDVEYYPLNQDLRLPAGKLAEQFAESPPDVIVVVHYFGFSDPNVDHLFELAESHDTIVIEDCARGLFGRDRNGQLLGSRGDLAIFSLHKTLRVPSGGLVVSQTYDVSQPTAEPSELGGVLRAAARGVISKTGVIPSFPHPPTELLTRDVDAVAPADQMQNAGPGVISKLGLAQTDPKETVAARCRRYDRLRALLAENGYPILLTPKLYDGCAPYGVAVQFNTVTDRNNAYVAVRKTGLPADVFSWPIVYAAERAFSIRGTRELRNRVLVLPTHQDIPFGSIETVAKAVRESVDVPTSSQISG</sequence>
<keyword evidence="1" id="KW-0663">Pyridoxal phosphate</keyword>
<dbReference type="Gene3D" id="3.90.1150.10">
    <property type="entry name" value="Aspartate Aminotransferase, domain 1"/>
    <property type="match status" value="1"/>
</dbReference>
<evidence type="ECO:0000256" key="1">
    <source>
        <dbReference type="RuleBase" id="RU004508"/>
    </source>
</evidence>
<dbReference type="RefSeq" id="WP_250585651.1">
    <property type="nucleotide sequence ID" value="NZ_JAKRVX010000008.1"/>
</dbReference>
<dbReference type="GO" id="GO:0000271">
    <property type="term" value="P:polysaccharide biosynthetic process"/>
    <property type="evidence" value="ECO:0007669"/>
    <property type="project" value="TreeGrafter"/>
</dbReference>
<reference evidence="2" key="1">
    <citation type="journal article" date="2022" name="Syst. Appl. Microbiol.">
        <title>Natronocalculus amylovorans gen. nov., sp. nov., and Natranaeroarchaeum aerophilus sp. nov., dominant culturable amylolytic natronoarchaea from hypersaline soda lakes in southwestern Siberia.</title>
        <authorList>
            <person name="Sorokin D.Y."/>
            <person name="Elcheninov A.G."/>
            <person name="Khizhniak T.V."/>
            <person name="Koenen M."/>
            <person name="Bale N.J."/>
            <person name="Damste J.S.S."/>
            <person name="Kublanov I.V."/>
        </authorList>
    </citation>
    <scope>NUCLEOTIDE SEQUENCE</scope>
    <source>
        <strain evidence="2">AArc-St2</strain>
    </source>
</reference>
<organism evidence="2 3">
    <name type="scientific">Natronocalculus amylovorans</name>
    <dbReference type="NCBI Taxonomy" id="2917812"/>
    <lineage>
        <taxon>Archaea</taxon>
        <taxon>Methanobacteriati</taxon>
        <taxon>Methanobacteriota</taxon>
        <taxon>Stenosarchaea group</taxon>
        <taxon>Halobacteria</taxon>
        <taxon>Halobacteriales</taxon>
        <taxon>Haloferacaceae</taxon>
        <taxon>Natronocalculus</taxon>
    </lineage>
</organism>
<dbReference type="GO" id="GO:0030170">
    <property type="term" value="F:pyridoxal phosphate binding"/>
    <property type="evidence" value="ECO:0007669"/>
    <property type="project" value="TreeGrafter"/>
</dbReference>
<keyword evidence="3" id="KW-1185">Reference proteome</keyword>
<reference evidence="2" key="2">
    <citation type="submission" date="2022-02" db="EMBL/GenBank/DDBJ databases">
        <authorList>
            <person name="Elcheninov A.G."/>
            <person name="Sorokin D.Y."/>
            <person name="Kublanov I.V."/>
        </authorList>
    </citation>
    <scope>NUCLEOTIDE SEQUENCE</scope>
    <source>
        <strain evidence="2">AArc-St2</strain>
    </source>
</reference>
<protein>
    <submittedName>
        <fullName evidence="2">DegT/DnrJ/EryC1/StrS family aminotransferase</fullName>
    </submittedName>
</protein>
<comment type="caution">
    <text evidence="2">The sequence shown here is derived from an EMBL/GenBank/DDBJ whole genome shotgun (WGS) entry which is preliminary data.</text>
</comment>
<dbReference type="Gene3D" id="3.40.640.10">
    <property type="entry name" value="Type I PLP-dependent aspartate aminotransferase-like (Major domain)"/>
    <property type="match status" value="1"/>
</dbReference>
<dbReference type="SUPFAM" id="SSF53383">
    <property type="entry name" value="PLP-dependent transferases"/>
    <property type="match status" value="1"/>
</dbReference>
<evidence type="ECO:0000313" key="2">
    <source>
        <dbReference type="EMBL" id="MCL9818164.1"/>
    </source>
</evidence>
<dbReference type="InterPro" id="IPR000653">
    <property type="entry name" value="DegT/StrS_aminotransferase"/>
</dbReference>
<dbReference type="AlphaFoldDB" id="A0AAE3G1F3"/>
<dbReference type="Proteomes" id="UP001203207">
    <property type="component" value="Unassembled WGS sequence"/>
</dbReference>
<dbReference type="InterPro" id="IPR015424">
    <property type="entry name" value="PyrdxlP-dep_Trfase"/>
</dbReference>
<keyword evidence="2" id="KW-0032">Aminotransferase</keyword>
<comment type="similarity">
    <text evidence="1">Belongs to the DegT/DnrJ/EryC1 family.</text>
</comment>
<evidence type="ECO:0000313" key="3">
    <source>
        <dbReference type="Proteomes" id="UP001203207"/>
    </source>
</evidence>
<dbReference type="InterPro" id="IPR015421">
    <property type="entry name" value="PyrdxlP-dep_Trfase_major"/>
</dbReference>
<dbReference type="Pfam" id="PF01041">
    <property type="entry name" value="DegT_DnrJ_EryC1"/>
    <property type="match status" value="1"/>
</dbReference>
<dbReference type="EMBL" id="JAKRVX010000008">
    <property type="protein sequence ID" value="MCL9818164.1"/>
    <property type="molecule type" value="Genomic_DNA"/>
</dbReference>
<accession>A0AAE3G1F3</accession>
<dbReference type="PANTHER" id="PTHR30244">
    <property type="entry name" value="TRANSAMINASE"/>
    <property type="match status" value="1"/>
</dbReference>
<proteinExistence type="inferred from homology"/>